<dbReference type="Proteomes" id="UP001232992">
    <property type="component" value="Unassembled WGS sequence"/>
</dbReference>
<dbReference type="Gene3D" id="3.30.565.10">
    <property type="entry name" value="Histidine kinase-like ATPase, C-terminal domain"/>
    <property type="match status" value="1"/>
</dbReference>
<keyword evidence="5" id="KW-0902">Two-component regulatory system</keyword>
<dbReference type="InterPro" id="IPR036097">
    <property type="entry name" value="HisK_dim/P_sf"/>
</dbReference>
<evidence type="ECO:0000256" key="3">
    <source>
        <dbReference type="ARBA" id="ARBA00022679"/>
    </source>
</evidence>
<dbReference type="SMART" id="SM00388">
    <property type="entry name" value="HisKA"/>
    <property type="match status" value="1"/>
</dbReference>
<evidence type="ECO:0000313" key="9">
    <source>
        <dbReference type="Proteomes" id="UP001232992"/>
    </source>
</evidence>
<evidence type="ECO:0000313" key="8">
    <source>
        <dbReference type="EMBL" id="MDJ1183080.1"/>
    </source>
</evidence>
<comment type="catalytic activity">
    <reaction evidence="1">
        <text>ATP + protein L-histidine = ADP + protein N-phospho-L-histidine.</text>
        <dbReference type="EC" id="2.7.13.3"/>
    </reaction>
</comment>
<keyword evidence="6" id="KW-1133">Transmembrane helix</keyword>
<reference evidence="8 9" key="1">
    <citation type="submission" date="2023-01" db="EMBL/GenBank/DDBJ databases">
        <title>Novel diversity within Roseofilum (Cyanobacteria; Desertifilaceae) from marine benthic mats with descriptions of four novel species.</title>
        <authorList>
            <person name="Wang Y."/>
            <person name="Berthold D.E."/>
            <person name="Hu J."/>
            <person name="Lefler F.W."/>
            <person name="Laughinghouse H.D. IV."/>
        </authorList>
    </citation>
    <scope>NUCLEOTIDE SEQUENCE [LARGE SCALE GENOMIC DNA]</scope>
    <source>
        <strain evidence="8 9">BLCC-M143</strain>
    </source>
</reference>
<organism evidence="8 9">
    <name type="scientific">Roseofilum casamattae BLCC-M143</name>
    <dbReference type="NCBI Taxonomy" id="3022442"/>
    <lineage>
        <taxon>Bacteria</taxon>
        <taxon>Bacillati</taxon>
        <taxon>Cyanobacteriota</taxon>
        <taxon>Cyanophyceae</taxon>
        <taxon>Desertifilales</taxon>
        <taxon>Desertifilaceae</taxon>
        <taxon>Roseofilum</taxon>
        <taxon>Roseofilum casamattae</taxon>
    </lineage>
</organism>
<sequence length="308" mass="35041">MMGWANCVYFISGIVLGMGGSVLVLKLRRRNPQQHSSSPGRQSSRAAYRDRCQQLELAWQMAADMARFKQGFLGRIAHELRSPLNGTIGMHQLILNDLCDSPEEERQFVSNAHDSALKLMKLIDEMIVVSKAQQGTDVMEIETIALREVFQGVYDLIHLQAANRNLKLQIIMPEPDIYVQADLRRLRQVLTSLIDSAISHMREGEICLQADPTVREDRVYLYLEDERSPEYWQEPLDLMTLPPTQDFDWDGKAPPGLSLIANQSLLELMQGNLELLERPMMDEPELPSRTRLQITLPAGRDNDAIESD</sequence>
<name>A0ABT7BVF4_9CYAN</name>
<proteinExistence type="predicted"/>
<gene>
    <name evidence="8" type="ORF">PMH09_07725</name>
</gene>
<dbReference type="Gene3D" id="1.10.287.130">
    <property type="match status" value="1"/>
</dbReference>
<dbReference type="InterPro" id="IPR036890">
    <property type="entry name" value="HATPase_C_sf"/>
</dbReference>
<evidence type="ECO:0000256" key="6">
    <source>
        <dbReference type="SAM" id="Phobius"/>
    </source>
</evidence>
<dbReference type="PROSITE" id="PS50109">
    <property type="entry name" value="HIS_KIN"/>
    <property type="match status" value="1"/>
</dbReference>
<dbReference type="CDD" id="cd00082">
    <property type="entry name" value="HisKA"/>
    <property type="match status" value="1"/>
</dbReference>
<comment type="caution">
    <text evidence="8">The sequence shown here is derived from an EMBL/GenBank/DDBJ whole genome shotgun (WGS) entry which is preliminary data.</text>
</comment>
<dbReference type="SUPFAM" id="SSF47384">
    <property type="entry name" value="Homodimeric domain of signal transducing histidine kinase"/>
    <property type="match status" value="1"/>
</dbReference>
<evidence type="ECO:0000259" key="7">
    <source>
        <dbReference type="PROSITE" id="PS50109"/>
    </source>
</evidence>
<accession>A0ABT7BVF4</accession>
<dbReference type="EMBL" id="JAQOSQ010000006">
    <property type="protein sequence ID" value="MDJ1183080.1"/>
    <property type="molecule type" value="Genomic_DNA"/>
</dbReference>
<feature type="transmembrane region" description="Helical" evidence="6">
    <location>
        <begin position="6"/>
        <end position="25"/>
    </location>
</feature>
<protein>
    <recommendedName>
        <fullName evidence="2">histidine kinase</fullName>
        <ecNumber evidence="2">2.7.13.3</ecNumber>
    </recommendedName>
</protein>
<dbReference type="Pfam" id="PF00512">
    <property type="entry name" value="HisKA"/>
    <property type="match status" value="1"/>
</dbReference>
<keyword evidence="4 8" id="KW-0418">Kinase</keyword>
<evidence type="ECO:0000256" key="1">
    <source>
        <dbReference type="ARBA" id="ARBA00000085"/>
    </source>
</evidence>
<keyword evidence="6" id="KW-0472">Membrane</keyword>
<dbReference type="RefSeq" id="WP_283757735.1">
    <property type="nucleotide sequence ID" value="NZ_JAQOSQ010000006.1"/>
</dbReference>
<dbReference type="PANTHER" id="PTHR43711">
    <property type="entry name" value="TWO-COMPONENT HISTIDINE KINASE"/>
    <property type="match status" value="1"/>
</dbReference>
<dbReference type="InterPro" id="IPR050736">
    <property type="entry name" value="Sensor_HK_Regulatory"/>
</dbReference>
<dbReference type="PANTHER" id="PTHR43711:SF1">
    <property type="entry name" value="HISTIDINE KINASE 1"/>
    <property type="match status" value="1"/>
</dbReference>
<dbReference type="EC" id="2.7.13.3" evidence="2"/>
<keyword evidence="6" id="KW-0812">Transmembrane</keyword>
<dbReference type="SUPFAM" id="SSF55874">
    <property type="entry name" value="ATPase domain of HSP90 chaperone/DNA topoisomerase II/histidine kinase"/>
    <property type="match status" value="1"/>
</dbReference>
<keyword evidence="3" id="KW-0808">Transferase</keyword>
<keyword evidence="9" id="KW-1185">Reference proteome</keyword>
<feature type="domain" description="Histidine kinase" evidence="7">
    <location>
        <begin position="75"/>
        <end position="300"/>
    </location>
</feature>
<dbReference type="InterPro" id="IPR005467">
    <property type="entry name" value="His_kinase_dom"/>
</dbReference>
<evidence type="ECO:0000256" key="5">
    <source>
        <dbReference type="ARBA" id="ARBA00023012"/>
    </source>
</evidence>
<dbReference type="InterPro" id="IPR003661">
    <property type="entry name" value="HisK_dim/P_dom"/>
</dbReference>
<evidence type="ECO:0000256" key="4">
    <source>
        <dbReference type="ARBA" id="ARBA00022777"/>
    </source>
</evidence>
<evidence type="ECO:0000256" key="2">
    <source>
        <dbReference type="ARBA" id="ARBA00012438"/>
    </source>
</evidence>
<dbReference type="GO" id="GO:0016301">
    <property type="term" value="F:kinase activity"/>
    <property type="evidence" value="ECO:0007669"/>
    <property type="project" value="UniProtKB-KW"/>
</dbReference>